<dbReference type="AlphaFoldDB" id="A0A9N8ZQX3"/>
<keyword evidence="3" id="KW-1185">Reference proteome</keyword>
<feature type="compositionally biased region" description="Polar residues" evidence="1">
    <location>
        <begin position="33"/>
        <end position="43"/>
    </location>
</feature>
<name>A0A9N8ZQX3_9GLOM</name>
<evidence type="ECO:0000313" key="3">
    <source>
        <dbReference type="Proteomes" id="UP000789405"/>
    </source>
</evidence>
<organism evidence="2 3">
    <name type="scientific">Dentiscutata erythropus</name>
    <dbReference type="NCBI Taxonomy" id="1348616"/>
    <lineage>
        <taxon>Eukaryota</taxon>
        <taxon>Fungi</taxon>
        <taxon>Fungi incertae sedis</taxon>
        <taxon>Mucoromycota</taxon>
        <taxon>Glomeromycotina</taxon>
        <taxon>Glomeromycetes</taxon>
        <taxon>Diversisporales</taxon>
        <taxon>Gigasporaceae</taxon>
        <taxon>Dentiscutata</taxon>
    </lineage>
</organism>
<feature type="compositionally biased region" description="Polar residues" evidence="1">
    <location>
        <begin position="56"/>
        <end position="71"/>
    </location>
</feature>
<evidence type="ECO:0000313" key="2">
    <source>
        <dbReference type="EMBL" id="CAG8504123.1"/>
    </source>
</evidence>
<reference evidence="2" key="1">
    <citation type="submission" date="2021-06" db="EMBL/GenBank/DDBJ databases">
        <authorList>
            <person name="Kallberg Y."/>
            <person name="Tangrot J."/>
            <person name="Rosling A."/>
        </authorList>
    </citation>
    <scope>NUCLEOTIDE SEQUENCE</scope>
    <source>
        <strain evidence="2">MA453B</strain>
    </source>
</reference>
<protein>
    <submittedName>
        <fullName evidence="2">1451_t:CDS:1</fullName>
    </submittedName>
</protein>
<dbReference type="Proteomes" id="UP000789405">
    <property type="component" value="Unassembled WGS sequence"/>
</dbReference>
<feature type="non-terminal residue" evidence="2">
    <location>
        <position position="1"/>
    </location>
</feature>
<evidence type="ECO:0000256" key="1">
    <source>
        <dbReference type="SAM" id="MobiDB-lite"/>
    </source>
</evidence>
<comment type="caution">
    <text evidence="2">The sequence shown here is derived from an EMBL/GenBank/DDBJ whole genome shotgun (WGS) entry which is preliminary data.</text>
</comment>
<proteinExistence type="predicted"/>
<accession>A0A9N8ZQX3</accession>
<gene>
    <name evidence="2" type="ORF">DERYTH_LOCUS3052</name>
</gene>
<feature type="region of interest" description="Disordered" evidence="1">
    <location>
        <begin position="1"/>
        <end position="71"/>
    </location>
</feature>
<dbReference type="EMBL" id="CAJVPY010001033">
    <property type="protein sequence ID" value="CAG8504123.1"/>
    <property type="molecule type" value="Genomic_DNA"/>
</dbReference>
<sequence length="71" mass="8331">SKENAKELNQSYESSTKRMHIQVDNYPDDQITNEENTNISNDNKSIEEIQPPPKNHFSQFDQCSKLRNFSK</sequence>